<organism evidence="2 3">
    <name type="scientific">Amborella trichopoda</name>
    <dbReference type="NCBI Taxonomy" id="13333"/>
    <lineage>
        <taxon>Eukaryota</taxon>
        <taxon>Viridiplantae</taxon>
        <taxon>Streptophyta</taxon>
        <taxon>Embryophyta</taxon>
        <taxon>Tracheophyta</taxon>
        <taxon>Spermatophyta</taxon>
        <taxon>Magnoliopsida</taxon>
        <taxon>Amborellales</taxon>
        <taxon>Amborellaceae</taxon>
        <taxon>Amborella</taxon>
    </lineage>
</organism>
<reference evidence="3" key="1">
    <citation type="journal article" date="2013" name="Science">
        <title>The Amborella genome and the evolution of flowering plants.</title>
        <authorList>
            <consortium name="Amborella Genome Project"/>
        </authorList>
    </citation>
    <scope>NUCLEOTIDE SEQUENCE [LARGE SCALE GENOMIC DNA]</scope>
</reference>
<keyword evidence="3" id="KW-1185">Reference proteome</keyword>
<dbReference type="EMBL" id="KI392567">
    <property type="protein sequence ID" value="ERN13784.1"/>
    <property type="molecule type" value="Genomic_DNA"/>
</dbReference>
<feature type="compositionally biased region" description="Low complexity" evidence="1">
    <location>
        <begin position="12"/>
        <end position="22"/>
    </location>
</feature>
<name>W1PZZ6_AMBTC</name>
<dbReference type="Gramene" id="ERN13784">
    <property type="protein sequence ID" value="ERN13784"/>
    <property type="gene ID" value="AMTR_s00049p00200920"/>
</dbReference>
<feature type="region of interest" description="Disordered" evidence="1">
    <location>
        <begin position="1"/>
        <end position="22"/>
    </location>
</feature>
<gene>
    <name evidence="2" type="ORF">AMTR_s00049p00200920</name>
</gene>
<protein>
    <submittedName>
        <fullName evidence="2">Uncharacterized protein</fullName>
    </submittedName>
</protein>
<evidence type="ECO:0000313" key="3">
    <source>
        <dbReference type="Proteomes" id="UP000017836"/>
    </source>
</evidence>
<dbReference type="Proteomes" id="UP000017836">
    <property type="component" value="Unassembled WGS sequence"/>
</dbReference>
<dbReference type="AlphaFoldDB" id="W1PZZ6"/>
<dbReference type="HOGENOM" id="CLU_2925669_0_0_1"/>
<evidence type="ECO:0000256" key="1">
    <source>
        <dbReference type="SAM" id="MobiDB-lite"/>
    </source>
</evidence>
<accession>W1PZZ6</accession>
<sequence>MDELLSSLVPGRSQRSSSQLSQKRIESFLLTRASGKERRLARSPKALLQGLWRLPLTPDRQ</sequence>
<proteinExistence type="predicted"/>
<evidence type="ECO:0000313" key="2">
    <source>
        <dbReference type="EMBL" id="ERN13784.1"/>
    </source>
</evidence>